<protein>
    <recommendedName>
        <fullName evidence="7">DUF4349 domain-containing protein</fullName>
    </recommendedName>
</protein>
<keyword evidence="6" id="KW-1185">Reference proteome</keyword>
<feature type="domain" description="VWFA" evidence="3">
    <location>
        <begin position="293"/>
        <end position="470"/>
    </location>
</feature>
<reference evidence="5 6" key="1">
    <citation type="journal article" date="2019" name="Emerg. Microbes Infect.">
        <title>Comprehensive subspecies identification of 175 nontuberculous mycobacteria species based on 7547 genomic profiles.</title>
        <authorList>
            <person name="Matsumoto Y."/>
            <person name="Kinjo T."/>
            <person name="Motooka D."/>
            <person name="Nabeya D."/>
            <person name="Jung N."/>
            <person name="Uechi K."/>
            <person name="Horii T."/>
            <person name="Iida T."/>
            <person name="Fujita J."/>
            <person name="Nakamura S."/>
        </authorList>
    </citation>
    <scope>NUCLEOTIDE SEQUENCE [LARGE SCALE GENOMIC DNA]</scope>
    <source>
        <strain evidence="5 6">JCM 30725</strain>
    </source>
</reference>
<evidence type="ECO:0000313" key="5">
    <source>
        <dbReference type="EMBL" id="GFG91555.1"/>
    </source>
</evidence>
<dbReference type="InterPro" id="IPR002035">
    <property type="entry name" value="VWF_A"/>
</dbReference>
<evidence type="ECO:0000256" key="1">
    <source>
        <dbReference type="SAM" id="MobiDB-lite"/>
    </source>
</evidence>
<dbReference type="Pfam" id="PF14257">
    <property type="entry name" value="DUF4349"/>
    <property type="match status" value="1"/>
</dbReference>
<gene>
    <name evidence="5" type="ORF">MBOU_35970</name>
</gene>
<keyword evidence="2" id="KW-0472">Membrane</keyword>
<dbReference type="EMBL" id="BLKZ01000001">
    <property type="protein sequence ID" value="GFG91555.1"/>
    <property type="molecule type" value="Genomic_DNA"/>
</dbReference>
<dbReference type="AlphaFoldDB" id="A0A7I9YSD7"/>
<dbReference type="PROSITE" id="PS51468">
    <property type="entry name" value="VIT"/>
    <property type="match status" value="1"/>
</dbReference>
<evidence type="ECO:0000256" key="2">
    <source>
        <dbReference type="SAM" id="Phobius"/>
    </source>
</evidence>
<feature type="domain" description="VIT" evidence="4">
    <location>
        <begin position="14"/>
        <end position="142"/>
    </location>
</feature>
<dbReference type="SMART" id="SM00609">
    <property type="entry name" value="VIT"/>
    <property type="match status" value="1"/>
</dbReference>
<evidence type="ECO:0008006" key="7">
    <source>
        <dbReference type="Google" id="ProtNLM"/>
    </source>
</evidence>
<dbReference type="RefSeq" id="WP_163714850.1">
    <property type="nucleotide sequence ID" value="NZ_BLKZ01000001.1"/>
</dbReference>
<dbReference type="Pfam" id="PF00092">
    <property type="entry name" value="VWA"/>
    <property type="match status" value="1"/>
</dbReference>
<feature type="region of interest" description="Disordered" evidence="1">
    <location>
        <begin position="703"/>
        <end position="744"/>
    </location>
</feature>
<dbReference type="Gene3D" id="3.40.50.410">
    <property type="entry name" value="von Willebrand factor, type A domain"/>
    <property type="match status" value="1"/>
</dbReference>
<organism evidence="5 6">
    <name type="scientific">Mycobacterium bourgelatii</name>
    <dbReference type="NCBI Taxonomy" id="1273442"/>
    <lineage>
        <taxon>Bacteria</taxon>
        <taxon>Bacillati</taxon>
        <taxon>Actinomycetota</taxon>
        <taxon>Actinomycetes</taxon>
        <taxon>Mycobacteriales</taxon>
        <taxon>Mycobacteriaceae</taxon>
        <taxon>Mycobacterium</taxon>
    </lineage>
</organism>
<feature type="compositionally biased region" description="Low complexity" evidence="1">
    <location>
        <begin position="706"/>
        <end position="717"/>
    </location>
</feature>
<keyword evidence="2" id="KW-1133">Transmembrane helix</keyword>
<dbReference type="InterPro" id="IPR013694">
    <property type="entry name" value="VIT"/>
</dbReference>
<dbReference type="PANTHER" id="PTHR45737">
    <property type="entry name" value="VON WILLEBRAND FACTOR A DOMAIN-CONTAINING PROTEIN 5A"/>
    <property type="match status" value="1"/>
</dbReference>
<keyword evidence="2" id="KW-0812">Transmembrane</keyword>
<dbReference type="SMART" id="SM00327">
    <property type="entry name" value="VWA"/>
    <property type="match status" value="1"/>
</dbReference>
<proteinExistence type="predicted"/>
<dbReference type="Proteomes" id="UP000465360">
    <property type="component" value="Unassembled WGS sequence"/>
</dbReference>
<dbReference type="PANTHER" id="PTHR45737:SF6">
    <property type="entry name" value="VON WILLEBRAND FACTOR A DOMAIN-CONTAINING PROTEIN 5A"/>
    <property type="match status" value="1"/>
</dbReference>
<name>A0A7I9YSD7_MYCBU</name>
<comment type="caution">
    <text evidence="5">The sequence shown here is derived from an EMBL/GenBank/DDBJ whole genome shotgun (WGS) entry which is preliminary data.</text>
</comment>
<evidence type="ECO:0000259" key="3">
    <source>
        <dbReference type="PROSITE" id="PS50234"/>
    </source>
</evidence>
<evidence type="ECO:0000313" key="6">
    <source>
        <dbReference type="Proteomes" id="UP000465360"/>
    </source>
</evidence>
<sequence length="982" mass="104219">MTVRITPTSEVGTDDAELGALRTERGSLPLDRVDIRVEITGLTSQIELTQAFVNTFDEPLEASYVFPLPDRAAVTRMQMTVDGRTVEAELREREAAREAYDEAVASGRRASITEEERPDVFTMRVGNILPGARVGVTLTMVNPLVYDDGEATFRFPLVVAPRYIPGEPLADFAVGDGHADDTDAVPDASRITPPVLAPDFPHRVPVSIDIGLDPAGLPVPEVQSNLPAVTTDDGRIRIEPGTTPKRDFVLRLRYGVDALTSSLVLVPDSDGDEGTYRLTVLPPASSGPSRPRDVVLVLDHSASMAGWKVVAARRAAARIVDTLDAEDRFAVLTIGDGVSRPTGLGEGLVDASDQNRYRAVEHFARVEAGGNTTMLAPMRQALALAGDARQSTGRDVAVIVITDGQIGNEDQLLRELASDLRRVRVHTVGIDQAVNAGFLRRLATVGGGSCDLVESEDRLDEALPAIRRHIGVPLAHSLTLHAKGLSLIEETTSPARLPDLYPGTPLVVTGRYRGSAGTTLGSITLRGGTDAGEDWSVTVGGHPLEAPEVTAQWARAHVRDLEDRYAAAGEASTKELEQRIVDTSLRFGVLCRFTAFVAPDSRDGRVVAEGALLHRVLQPVEASVRRDTAAAKPIPGVSAENTAKAPKPTPRTVKLRNVIAAALVGVVLVGLGFAWSLRGEGVPPTARDEGVVSGKLNDVSDAYREAPGQGRGAPATRGGAGTENTVVVPEAPAPVPPQSPTDGTPFKREIVTTGSMQLVVTEPADVADRLVAAVTEAGGRVDSRSQQSASQSAQPTVDLALRIPADKLDGVLADAKKLGDVRSMSINHTDVTSQRVDLDARIAALQTSVNRLRELMGRAGSVADLLAAESSLTQRQAELDSLRAQRATLGDEIAYATINVNISTTPTVPPRTGFGGALQHGWQSLLSAVHAVVLTVGFLLPWLPVLAALVWGVVWVVRRRSSRRTAPAEERADAAASSGEAE</sequence>
<accession>A0A7I9YSD7</accession>
<dbReference type="InterPro" id="IPR036465">
    <property type="entry name" value="vWFA_dom_sf"/>
</dbReference>
<dbReference type="InterPro" id="IPR025645">
    <property type="entry name" value="DUF4349"/>
</dbReference>
<dbReference type="PROSITE" id="PS50234">
    <property type="entry name" value="VWFA"/>
    <property type="match status" value="1"/>
</dbReference>
<dbReference type="SUPFAM" id="SSF53300">
    <property type="entry name" value="vWA-like"/>
    <property type="match status" value="1"/>
</dbReference>
<dbReference type="Pfam" id="PF08487">
    <property type="entry name" value="VIT"/>
    <property type="match status" value="1"/>
</dbReference>
<evidence type="ECO:0000259" key="4">
    <source>
        <dbReference type="PROSITE" id="PS51468"/>
    </source>
</evidence>
<feature type="transmembrane region" description="Helical" evidence="2">
    <location>
        <begin position="932"/>
        <end position="957"/>
    </location>
</feature>